<gene>
    <name evidence="3" type="ORF">PY17X_0422401</name>
</gene>
<dbReference type="KEGG" id="pyo:PY17X_0422401"/>
<organism evidence="3 4">
    <name type="scientific">Plasmodium yoelii</name>
    <dbReference type="NCBI Taxonomy" id="5861"/>
    <lineage>
        <taxon>Eukaryota</taxon>
        <taxon>Sar</taxon>
        <taxon>Alveolata</taxon>
        <taxon>Apicomplexa</taxon>
        <taxon>Aconoidasida</taxon>
        <taxon>Haemosporida</taxon>
        <taxon>Plasmodiidae</taxon>
        <taxon>Plasmodium</taxon>
        <taxon>Plasmodium (Vinckeia)</taxon>
    </lineage>
</organism>
<dbReference type="AlphaFoldDB" id="A0A4V0KH14"/>
<feature type="compositionally biased region" description="Polar residues" evidence="1">
    <location>
        <begin position="302"/>
        <end position="312"/>
    </location>
</feature>
<dbReference type="InterPro" id="IPR006477">
    <property type="entry name" value="Yir_bir_cir"/>
</dbReference>
<keyword evidence="2" id="KW-1133">Transmembrane helix</keyword>
<dbReference type="GeneID" id="34859342"/>
<dbReference type="VEuPathDB" id="PlasmoDB:PY17X_0422401"/>
<dbReference type="VEuPathDB" id="PlasmoDB:PY06617"/>
<dbReference type="VEuPathDB" id="PlasmoDB:PYYM_0020600"/>
<dbReference type="RefSeq" id="XP_034493386.1">
    <property type="nucleotide sequence ID" value="XM_034637741.1"/>
</dbReference>
<dbReference type="Proteomes" id="UP000072874">
    <property type="component" value="Chromosome 4"/>
</dbReference>
<dbReference type="VEuPathDB" id="PlasmoDB:Py17XNL_000404043"/>
<feature type="region of interest" description="Disordered" evidence="1">
    <location>
        <begin position="543"/>
        <end position="621"/>
    </location>
</feature>
<feature type="transmembrane region" description="Helical" evidence="2">
    <location>
        <begin position="708"/>
        <end position="732"/>
    </location>
</feature>
<feature type="compositionally biased region" description="Acidic residues" evidence="1">
    <location>
        <begin position="238"/>
        <end position="259"/>
    </location>
</feature>
<name>A0A4V0KH14_PLAYE</name>
<feature type="region of interest" description="Disordered" evidence="1">
    <location>
        <begin position="237"/>
        <end position="445"/>
    </location>
</feature>
<feature type="compositionally biased region" description="Polar residues" evidence="1">
    <location>
        <begin position="404"/>
        <end position="414"/>
    </location>
</feature>
<accession>A0A4V0KH14</accession>
<feature type="compositionally biased region" description="Low complexity" evidence="1">
    <location>
        <begin position="415"/>
        <end position="429"/>
    </location>
</feature>
<feature type="compositionally biased region" description="Basic and acidic residues" evidence="1">
    <location>
        <begin position="261"/>
        <end position="273"/>
    </location>
</feature>
<feature type="compositionally biased region" description="Pro residues" evidence="1">
    <location>
        <begin position="345"/>
        <end position="375"/>
    </location>
</feature>
<feature type="compositionally biased region" description="Low complexity" evidence="1">
    <location>
        <begin position="376"/>
        <end position="385"/>
    </location>
</feature>
<dbReference type="EMBL" id="LM993658">
    <property type="protein sequence ID" value="VTZ73540.1"/>
    <property type="molecule type" value="Genomic_DNA"/>
</dbReference>
<feature type="compositionally biased region" description="Basic and acidic residues" evidence="1">
    <location>
        <begin position="570"/>
        <end position="586"/>
    </location>
</feature>
<feature type="compositionally biased region" description="Pro residues" evidence="1">
    <location>
        <begin position="386"/>
        <end position="395"/>
    </location>
</feature>
<protein>
    <submittedName>
        <fullName evidence="3">PIR protein</fullName>
    </submittedName>
</protein>
<feature type="compositionally biased region" description="Low complexity" evidence="1">
    <location>
        <begin position="334"/>
        <end position="344"/>
    </location>
</feature>
<evidence type="ECO:0000256" key="1">
    <source>
        <dbReference type="SAM" id="MobiDB-lite"/>
    </source>
</evidence>
<keyword evidence="2" id="KW-0812">Transmembrane</keyword>
<feature type="compositionally biased region" description="Polar residues" evidence="1">
    <location>
        <begin position="436"/>
        <end position="445"/>
    </location>
</feature>
<dbReference type="Pfam" id="PF06022">
    <property type="entry name" value="Cir_Bir_Yir"/>
    <property type="match status" value="1"/>
</dbReference>
<evidence type="ECO:0000313" key="4">
    <source>
        <dbReference type="Proteomes" id="UP000072874"/>
    </source>
</evidence>
<dbReference type="OrthoDB" id="373277at2759"/>
<proteinExistence type="predicted"/>
<evidence type="ECO:0000256" key="2">
    <source>
        <dbReference type="SAM" id="Phobius"/>
    </source>
</evidence>
<reference evidence="3 4" key="1">
    <citation type="journal article" date="2014" name="BMC Biol.">
        <title>A comprehensive evaluation of rodent malaria parasite genomes and gene expression.</title>
        <authorList>
            <person name="Otto T.D."/>
            <person name="Bohme U."/>
            <person name="Jackson A.P."/>
            <person name="Hunt M."/>
            <person name="Franke-Fayard B."/>
            <person name="Hoeijmakers W.A."/>
            <person name="Religa A.A."/>
            <person name="Robertson L."/>
            <person name="Sanders M."/>
            <person name="Ogun S.A."/>
            <person name="Cunningham D."/>
            <person name="Erhart A."/>
            <person name="Billker O."/>
            <person name="Khan S.M."/>
            <person name="Stunnenberg H.G."/>
            <person name="Langhorne J."/>
            <person name="Holder A.A."/>
            <person name="Waters A.P."/>
            <person name="Newbold C.I."/>
            <person name="Pain A."/>
            <person name="Berriman M."/>
            <person name="Janse C.J."/>
        </authorList>
    </citation>
    <scope>NUCLEOTIDE SEQUENCE [LARGE SCALE GENOMIC DNA]</scope>
    <source>
        <strain evidence="3 4">17X</strain>
    </source>
</reference>
<evidence type="ECO:0000313" key="3">
    <source>
        <dbReference type="EMBL" id="VTZ73540.1"/>
    </source>
</evidence>
<feature type="compositionally biased region" description="Low complexity" evidence="1">
    <location>
        <begin position="555"/>
        <end position="569"/>
    </location>
</feature>
<dbReference type="VEuPathDB" id="PlasmoDB:PYYM_0046700"/>
<sequence length="764" mass="87503">MDDETVCELFLEADKILSGSTGIQTKINNSPEYREYCPNNKPCSNRAESIGALSMYLFTNFYNQESGYYEHFMMWLAHNLFKIAKNRKNADVNKITLSSAYEKYLETSMGNFRQWDILNDVRGVKDTNLRYMNELYTLLKHICNIISYYNNNNEKHKKIYTYSVKCLNQYRKIYKAFSKHDSQLHLLDKLKKIYDDFRTLAIENDIDKKNKIERRLLELTKMNEKISHSTENLKIFDFDDPNDQLEDEDISEIPEENNTQEEQKDHKTEEKNIVEPTKLQNTVDQRSIQREEQSVSEGASKISGNEPENNGKFQGISIETTKEILSPKTKDQALSQELPQLEPKLQPPSPEPEPQPQPQPQPHSESPPLPQPRPESPTQTESSTHPEPPTHPEPQPQTESPTQLESQPQTESPTQLESQLQIESQLGQEPGPEPQLESQPVPQTISQPGLQTIENVEQPASTQENSLTSYETIKKITQTNVLYDFYKLHVSSFYKNLTKYGNRLYESASTSLTKGYSVFNNVANDLITQSNKVTVTLPSVDNSIQLEDSEDDLPSSDSPSEMSLSSSTESIDKKTDENHGKQHEGGSPETNPEGVSQEKEPESGSQEINSEGGIHETNREDKNHETIFEGETHEKDLEDKVKISETEQLTPILVPKESSKDSINITYYQETGKLPSEINVQRDISEIKVQNGIFEKGFPVNLFKESKLILYSFIVIAILVMLAVMYKCLGFGRRKKEKKKKKMKKIRKLCDENNTEKLKCIHRK</sequence>
<keyword evidence="2" id="KW-0472">Membrane</keyword>